<keyword evidence="1" id="KW-1133">Transmembrane helix</keyword>
<keyword evidence="1" id="KW-0812">Transmembrane</keyword>
<evidence type="ECO:0000313" key="3">
    <source>
        <dbReference type="Proteomes" id="UP000095713"/>
    </source>
</evidence>
<reference evidence="2 3" key="1">
    <citation type="submission" date="2016-05" db="EMBL/GenBank/DDBJ databases">
        <title>Draft Genome Sequence of Algibacter sp. Strain SK-16 Isolated from the Surface Water of Aburatsubo Inlet.</title>
        <authorList>
            <person name="Wong S.-K."/>
            <person name="Yoshizawa S."/>
            <person name="Nakajima Y."/>
            <person name="Ogura Y."/>
            <person name="Tetsuya H."/>
            <person name="Hamasaki K."/>
        </authorList>
    </citation>
    <scope>NUCLEOTIDE SEQUENCE [LARGE SCALE GENOMIC DNA]</scope>
    <source>
        <strain evidence="2 3">SK-16</strain>
    </source>
</reference>
<dbReference type="Pfam" id="PF13858">
    <property type="entry name" value="DUF4199"/>
    <property type="match status" value="1"/>
</dbReference>
<feature type="transmembrane region" description="Helical" evidence="1">
    <location>
        <begin position="38"/>
        <end position="56"/>
    </location>
</feature>
<evidence type="ECO:0000313" key="2">
    <source>
        <dbReference type="EMBL" id="OEK07605.1"/>
    </source>
</evidence>
<evidence type="ECO:0000256" key="1">
    <source>
        <dbReference type="SAM" id="Phobius"/>
    </source>
</evidence>
<keyword evidence="1" id="KW-0472">Membrane</keyword>
<keyword evidence="3" id="KW-1185">Reference proteome</keyword>
<sequence>MEKSLKSIATNFGLYLGLLLALITVIAYLVSLELLTNTWVGVFIMIAIIVFGIISVAKTKQAQNGFASFKQSFTSYFITVLLGLLISTLVSYLLFNFIDTEAAEVLKEKTIEKTVQMLEGFNSPSHAIDKAVEQIESQNQYSLGNIAKGLAGYLVVFSIIGLIVAAAMKKSNPEAE</sequence>
<dbReference type="InterPro" id="IPR023298">
    <property type="entry name" value="ATPase_P-typ_TM_dom_sf"/>
</dbReference>
<feature type="transmembrane region" description="Helical" evidence="1">
    <location>
        <begin position="12"/>
        <end position="32"/>
    </location>
</feature>
<dbReference type="EMBL" id="MDJD01000047">
    <property type="protein sequence ID" value="OEK07605.1"/>
    <property type="molecule type" value="Genomic_DNA"/>
</dbReference>
<name>A0A1E5T896_9FLAO</name>
<dbReference type="STRING" id="1849968.A8C32_17570"/>
<feature type="transmembrane region" description="Helical" evidence="1">
    <location>
        <begin position="150"/>
        <end position="168"/>
    </location>
</feature>
<dbReference type="OrthoDB" id="660361at2"/>
<comment type="caution">
    <text evidence="2">The sequence shown here is derived from an EMBL/GenBank/DDBJ whole genome shotgun (WGS) entry which is preliminary data.</text>
</comment>
<dbReference type="SUPFAM" id="SSF81665">
    <property type="entry name" value="Calcium ATPase, transmembrane domain M"/>
    <property type="match status" value="1"/>
</dbReference>
<organism evidence="2 3">
    <name type="scientific">Flavivirga aquatica</name>
    <dbReference type="NCBI Taxonomy" id="1849968"/>
    <lineage>
        <taxon>Bacteria</taxon>
        <taxon>Pseudomonadati</taxon>
        <taxon>Bacteroidota</taxon>
        <taxon>Flavobacteriia</taxon>
        <taxon>Flavobacteriales</taxon>
        <taxon>Flavobacteriaceae</taxon>
        <taxon>Flavivirga</taxon>
    </lineage>
</organism>
<proteinExistence type="predicted"/>
<evidence type="ECO:0008006" key="4">
    <source>
        <dbReference type="Google" id="ProtNLM"/>
    </source>
</evidence>
<gene>
    <name evidence="2" type="ORF">A8C32_17570</name>
</gene>
<feature type="transmembrane region" description="Helical" evidence="1">
    <location>
        <begin position="76"/>
        <end position="98"/>
    </location>
</feature>
<dbReference type="AlphaFoldDB" id="A0A1E5T896"/>
<dbReference type="RefSeq" id="WP_069830733.1">
    <property type="nucleotide sequence ID" value="NZ_MDJD01000047.1"/>
</dbReference>
<accession>A0A1E5T896</accession>
<dbReference type="InterPro" id="IPR025250">
    <property type="entry name" value="DUF4199"/>
</dbReference>
<dbReference type="Proteomes" id="UP000095713">
    <property type="component" value="Unassembled WGS sequence"/>
</dbReference>
<protein>
    <recommendedName>
        <fullName evidence="4">DUF4199 domain-containing protein</fullName>
    </recommendedName>
</protein>